<feature type="domain" description="N-acetyltransferase" evidence="1">
    <location>
        <begin position="4"/>
        <end position="162"/>
    </location>
</feature>
<dbReference type="PROSITE" id="PS51186">
    <property type="entry name" value="GNAT"/>
    <property type="match status" value="1"/>
</dbReference>
<dbReference type="SUPFAM" id="SSF55729">
    <property type="entry name" value="Acyl-CoA N-acyltransferases (Nat)"/>
    <property type="match status" value="1"/>
</dbReference>
<dbReference type="InterPro" id="IPR000182">
    <property type="entry name" value="GNAT_dom"/>
</dbReference>
<evidence type="ECO:0000313" key="2">
    <source>
        <dbReference type="EMBL" id="MDT0621812.1"/>
    </source>
</evidence>
<dbReference type="PANTHER" id="PTHR43305">
    <property type="entry name" value="FAMILY N-ACETYLTRANSFERASE, PUTATIVE (AFU_ORTHOLOGUE AFUA_2G01380)-RELATED"/>
    <property type="match status" value="1"/>
</dbReference>
<name>A0ABU3BI23_9FLAO</name>
<gene>
    <name evidence="2" type="ORF">RM520_09250</name>
</gene>
<dbReference type="PANTHER" id="PTHR43305:SF1">
    <property type="entry name" value="FAMILY N-ACETYLTRANSFERASE, PUTATIVE (AFU_ORTHOLOGUE AFUA_2G01380)-RELATED"/>
    <property type="match status" value="1"/>
</dbReference>
<accession>A0ABU3BI23</accession>
<evidence type="ECO:0000313" key="3">
    <source>
        <dbReference type="Proteomes" id="UP001250662"/>
    </source>
</evidence>
<sequence>MTGPTIRKIEAKDNQQVAKLIRNVFEELEITKVGTAYEDEELDCLYEAYQNMSKAEFYVIVQNNKIIGCGGFAPLANQGKNICELQKMYFLPELRGQGFGQKLITICLNKARGFKYDSCYLETMPHMKTAQKLYQKNGFSYLEEAMGCTGHSSCPVYMIKNF</sequence>
<dbReference type="Pfam" id="PF00583">
    <property type="entry name" value="Acetyltransf_1"/>
    <property type="match status" value="1"/>
</dbReference>
<comment type="caution">
    <text evidence="2">The sequence shown here is derived from an EMBL/GenBank/DDBJ whole genome shotgun (WGS) entry which is preliminary data.</text>
</comment>
<dbReference type="InterPro" id="IPR016181">
    <property type="entry name" value="Acyl_CoA_acyltransferase"/>
</dbReference>
<dbReference type="RefSeq" id="WP_311387812.1">
    <property type="nucleotide sequence ID" value="NZ_JAVRHU010000002.1"/>
</dbReference>
<evidence type="ECO:0000259" key="1">
    <source>
        <dbReference type="PROSITE" id="PS51186"/>
    </source>
</evidence>
<dbReference type="InterPro" id="IPR052777">
    <property type="entry name" value="Acetyltransferase_Enz"/>
</dbReference>
<keyword evidence="3" id="KW-1185">Reference proteome</keyword>
<dbReference type="CDD" id="cd04301">
    <property type="entry name" value="NAT_SF"/>
    <property type="match status" value="1"/>
</dbReference>
<dbReference type="Proteomes" id="UP001250662">
    <property type="component" value="Unassembled WGS sequence"/>
</dbReference>
<protein>
    <submittedName>
        <fullName evidence="2">GNAT family N-acetyltransferase</fullName>
    </submittedName>
</protein>
<reference evidence="2 3" key="1">
    <citation type="submission" date="2023-09" db="EMBL/GenBank/DDBJ databases">
        <authorList>
            <person name="Rey-Velasco X."/>
        </authorList>
    </citation>
    <scope>NUCLEOTIDE SEQUENCE [LARGE SCALE GENOMIC DNA]</scope>
    <source>
        <strain evidence="2 3">P007</strain>
    </source>
</reference>
<dbReference type="Gene3D" id="3.40.630.30">
    <property type="match status" value="1"/>
</dbReference>
<proteinExistence type="predicted"/>
<organism evidence="2 3">
    <name type="scientific">Croceitalea vernalis</name>
    <dbReference type="NCBI Taxonomy" id="3075599"/>
    <lineage>
        <taxon>Bacteria</taxon>
        <taxon>Pseudomonadati</taxon>
        <taxon>Bacteroidota</taxon>
        <taxon>Flavobacteriia</taxon>
        <taxon>Flavobacteriales</taxon>
        <taxon>Flavobacteriaceae</taxon>
        <taxon>Croceitalea</taxon>
    </lineage>
</organism>
<dbReference type="EMBL" id="JAVRHU010000002">
    <property type="protein sequence ID" value="MDT0621812.1"/>
    <property type="molecule type" value="Genomic_DNA"/>
</dbReference>